<dbReference type="RefSeq" id="WP_051187964.1">
    <property type="nucleotide sequence ID" value="NZ_QJKF01000001.1"/>
</dbReference>
<comment type="caution">
    <text evidence="4">The sequence shown here is derived from an EMBL/GenBank/DDBJ whole genome shotgun (WGS) entry which is preliminary data.</text>
</comment>
<dbReference type="PANTHER" id="PTHR30055:SF226">
    <property type="entry name" value="HTH-TYPE TRANSCRIPTIONAL REGULATOR PKSA"/>
    <property type="match status" value="1"/>
</dbReference>
<proteinExistence type="predicted"/>
<feature type="domain" description="HTH tetR-type" evidence="3">
    <location>
        <begin position="5"/>
        <end position="65"/>
    </location>
</feature>
<accession>A0A318KBX2</accession>
<dbReference type="EMBL" id="QJKF01000001">
    <property type="protein sequence ID" value="PXX71616.1"/>
    <property type="molecule type" value="Genomic_DNA"/>
</dbReference>
<dbReference type="InterPro" id="IPR023772">
    <property type="entry name" value="DNA-bd_HTH_TetR-type_CS"/>
</dbReference>
<organism evidence="4 5">
    <name type="scientific">Nocardia tenerifensis</name>
    <dbReference type="NCBI Taxonomy" id="228006"/>
    <lineage>
        <taxon>Bacteria</taxon>
        <taxon>Bacillati</taxon>
        <taxon>Actinomycetota</taxon>
        <taxon>Actinomycetes</taxon>
        <taxon>Mycobacteriales</taxon>
        <taxon>Nocardiaceae</taxon>
        <taxon>Nocardia</taxon>
    </lineage>
</organism>
<dbReference type="GO" id="GO:0000976">
    <property type="term" value="F:transcription cis-regulatory region binding"/>
    <property type="evidence" value="ECO:0007669"/>
    <property type="project" value="TreeGrafter"/>
</dbReference>
<evidence type="ECO:0000313" key="4">
    <source>
        <dbReference type="EMBL" id="PXX71616.1"/>
    </source>
</evidence>
<dbReference type="Pfam" id="PF00440">
    <property type="entry name" value="TetR_N"/>
    <property type="match status" value="1"/>
</dbReference>
<dbReference type="SUPFAM" id="SSF46689">
    <property type="entry name" value="Homeodomain-like"/>
    <property type="match status" value="1"/>
</dbReference>
<protein>
    <submittedName>
        <fullName evidence="4">TetR family transcriptional regulator</fullName>
    </submittedName>
</protein>
<evidence type="ECO:0000256" key="2">
    <source>
        <dbReference type="PROSITE-ProRule" id="PRU00335"/>
    </source>
</evidence>
<dbReference type="InterPro" id="IPR009057">
    <property type="entry name" value="Homeodomain-like_sf"/>
</dbReference>
<sequence>MVDELERTQGILDTAAALLLRSGYDKLTMGEVAERVALHRGLVYLRFKSKDELVEAVVRRELERYSARWRECLLADPQGGSVASVYRAMAGALQQLPLAAAIVARDKEIFGKYLRRPRNVFESLETVGTQPFLDAMQRVGAVRAAVDTRAVAFVLDALTPALRQTFPHAGATPPTPSTEQVIDALAELLELGLTPSSGADLEAGKSVMLDTLAAAQTDFAERTETEGR</sequence>
<evidence type="ECO:0000259" key="3">
    <source>
        <dbReference type="PROSITE" id="PS50977"/>
    </source>
</evidence>
<dbReference type="PRINTS" id="PR00455">
    <property type="entry name" value="HTHTETR"/>
</dbReference>
<dbReference type="InterPro" id="IPR050109">
    <property type="entry name" value="HTH-type_TetR-like_transc_reg"/>
</dbReference>
<dbReference type="InterPro" id="IPR001647">
    <property type="entry name" value="HTH_TetR"/>
</dbReference>
<dbReference type="PROSITE" id="PS50977">
    <property type="entry name" value="HTH_TETR_2"/>
    <property type="match status" value="1"/>
</dbReference>
<keyword evidence="1 2" id="KW-0238">DNA-binding</keyword>
<dbReference type="GO" id="GO:0003700">
    <property type="term" value="F:DNA-binding transcription factor activity"/>
    <property type="evidence" value="ECO:0007669"/>
    <property type="project" value="TreeGrafter"/>
</dbReference>
<evidence type="ECO:0000256" key="1">
    <source>
        <dbReference type="ARBA" id="ARBA00023125"/>
    </source>
</evidence>
<dbReference type="Proteomes" id="UP000247569">
    <property type="component" value="Unassembled WGS sequence"/>
</dbReference>
<gene>
    <name evidence="4" type="ORF">DFR70_1011050</name>
</gene>
<dbReference type="AlphaFoldDB" id="A0A318KBX2"/>
<reference evidence="4 5" key="1">
    <citation type="submission" date="2018-05" db="EMBL/GenBank/DDBJ databases">
        <title>Genomic Encyclopedia of Type Strains, Phase IV (KMG-IV): sequencing the most valuable type-strain genomes for metagenomic binning, comparative biology and taxonomic classification.</title>
        <authorList>
            <person name="Goeker M."/>
        </authorList>
    </citation>
    <scope>NUCLEOTIDE SEQUENCE [LARGE SCALE GENOMIC DNA]</scope>
    <source>
        <strain evidence="4 5">DSM 44704</strain>
    </source>
</reference>
<keyword evidence="5" id="KW-1185">Reference proteome</keyword>
<dbReference type="PANTHER" id="PTHR30055">
    <property type="entry name" value="HTH-TYPE TRANSCRIPTIONAL REGULATOR RUTR"/>
    <property type="match status" value="1"/>
</dbReference>
<name>A0A318KBX2_9NOCA</name>
<evidence type="ECO:0000313" key="5">
    <source>
        <dbReference type="Proteomes" id="UP000247569"/>
    </source>
</evidence>
<feature type="DNA-binding region" description="H-T-H motif" evidence="2">
    <location>
        <begin position="28"/>
        <end position="47"/>
    </location>
</feature>
<dbReference type="Gene3D" id="1.10.357.10">
    <property type="entry name" value="Tetracycline Repressor, domain 2"/>
    <property type="match status" value="1"/>
</dbReference>
<dbReference type="PROSITE" id="PS01081">
    <property type="entry name" value="HTH_TETR_1"/>
    <property type="match status" value="1"/>
</dbReference>